<dbReference type="AlphaFoldDB" id="A0A8A2VDA2"/>
<dbReference type="PANTHER" id="PTHR37507">
    <property type="entry name" value="SPORULATION PROTEIN YDCC"/>
    <property type="match status" value="1"/>
</dbReference>
<protein>
    <submittedName>
        <fullName evidence="1">Outer membrane lipoprotein carrier protein LolA</fullName>
    </submittedName>
</protein>
<dbReference type="Proteomes" id="UP000663203">
    <property type="component" value="Chromosome"/>
</dbReference>
<dbReference type="InterPro" id="IPR029046">
    <property type="entry name" value="LolA/LolB/LppX"/>
</dbReference>
<dbReference type="PROSITE" id="PS51257">
    <property type="entry name" value="PROKAR_LIPOPROTEIN"/>
    <property type="match status" value="1"/>
</dbReference>
<evidence type="ECO:0000313" key="2">
    <source>
        <dbReference type="Proteomes" id="UP000663203"/>
    </source>
</evidence>
<dbReference type="GeneID" id="63188303"/>
<dbReference type="SUPFAM" id="SSF89392">
    <property type="entry name" value="Prokaryotic lipoproteins and lipoprotein localization factors"/>
    <property type="match status" value="1"/>
</dbReference>
<keyword evidence="1" id="KW-0449">Lipoprotein</keyword>
<dbReference type="KEGG" id="hakz:J0X25_13320"/>
<gene>
    <name evidence="1" type="ORF">J0X25_13320</name>
</gene>
<sequence length="265" mass="29705">MQPRRFAALCCLLALIVLGGCVGVPSGEGAPGDADDPDPEAVFEGAFVHSDDLEDVSGEMRTEVTDGDRSVVERVRMAERPYVDYRDEVLEASNPDRVGDVYVSNATTKWWYYPDAGVAQYTEFEEPFEDASVRESRADMAAEQRELYDLEYQGTAEIADREAHVLDVDAKDEVVTEGLSVLVGDTEYVYALETIDPEDELTVVEQTIWIDAEFDYPLKEKLVFEGPAGTRHVMIEKFESVTFNSGLEDDRFAFDPPENVTVEEW</sequence>
<dbReference type="InterPro" id="IPR052944">
    <property type="entry name" value="Sporulation_related"/>
</dbReference>
<accession>A0A8A2VDA2</accession>
<keyword evidence="2" id="KW-1185">Reference proteome</keyword>
<dbReference type="RefSeq" id="WP_207287981.1">
    <property type="nucleotide sequence ID" value="NZ_CP071462.1"/>
</dbReference>
<dbReference type="Gene3D" id="2.50.20.10">
    <property type="entry name" value="Lipoprotein localisation LolA/LolB/LppX"/>
    <property type="match status" value="1"/>
</dbReference>
<dbReference type="PANTHER" id="PTHR37507:SF2">
    <property type="entry name" value="SPORULATION PROTEIN YDCC"/>
    <property type="match status" value="1"/>
</dbReference>
<reference evidence="1 2" key="1">
    <citation type="submission" date="2021-03" db="EMBL/GenBank/DDBJ databases">
        <title>Haloterrigena longa sp. nov. and Haloterrigena limicola sp. nov., extremely halophilic archaea isolated from a salt lake.</title>
        <authorList>
            <person name="Henglin C."/>
        </authorList>
    </citation>
    <scope>NUCLEOTIDE SEQUENCE [LARGE SCALE GENOMIC DNA]</scope>
    <source>
        <strain evidence="1 2">KZCA68</strain>
    </source>
</reference>
<dbReference type="EMBL" id="CP071462">
    <property type="protein sequence ID" value="QSW98372.1"/>
    <property type="molecule type" value="Genomic_DNA"/>
</dbReference>
<organism evidence="1 2">
    <name type="scientific">Haloterrigena alkaliphila</name>
    <dbReference type="NCBI Taxonomy" id="2816475"/>
    <lineage>
        <taxon>Archaea</taxon>
        <taxon>Methanobacteriati</taxon>
        <taxon>Methanobacteriota</taxon>
        <taxon>Stenosarchaea group</taxon>
        <taxon>Halobacteria</taxon>
        <taxon>Halobacteriales</taxon>
        <taxon>Natrialbaceae</taxon>
        <taxon>Haloterrigena</taxon>
    </lineage>
</organism>
<name>A0A8A2VDA2_9EURY</name>
<proteinExistence type="predicted"/>
<evidence type="ECO:0000313" key="1">
    <source>
        <dbReference type="EMBL" id="QSW98372.1"/>
    </source>
</evidence>